<reference evidence="1" key="1">
    <citation type="journal article" date="2017" name="Nature">
        <title>The sunflower genome provides insights into oil metabolism, flowering and Asterid evolution.</title>
        <authorList>
            <person name="Badouin H."/>
            <person name="Gouzy J."/>
            <person name="Grassa C.J."/>
            <person name="Murat F."/>
            <person name="Staton S.E."/>
            <person name="Cottret L."/>
            <person name="Lelandais-Briere C."/>
            <person name="Owens G.L."/>
            <person name="Carrere S."/>
            <person name="Mayjonade B."/>
            <person name="Legrand L."/>
            <person name="Gill N."/>
            <person name="Kane N.C."/>
            <person name="Bowers J.E."/>
            <person name="Hubner S."/>
            <person name="Bellec A."/>
            <person name="Berard A."/>
            <person name="Berges H."/>
            <person name="Blanchet N."/>
            <person name="Boniface M.C."/>
            <person name="Brunel D."/>
            <person name="Catrice O."/>
            <person name="Chaidir N."/>
            <person name="Claudel C."/>
            <person name="Donnadieu C."/>
            <person name="Faraut T."/>
            <person name="Fievet G."/>
            <person name="Helmstetter N."/>
            <person name="King M."/>
            <person name="Knapp S.J."/>
            <person name="Lai Z."/>
            <person name="Le Paslier M.C."/>
            <person name="Lippi Y."/>
            <person name="Lorenzon L."/>
            <person name="Mandel J.R."/>
            <person name="Marage G."/>
            <person name="Marchand G."/>
            <person name="Marquand E."/>
            <person name="Bret-Mestries E."/>
            <person name="Morien E."/>
            <person name="Nambeesan S."/>
            <person name="Nguyen T."/>
            <person name="Pegot-Espagnet P."/>
            <person name="Pouilly N."/>
            <person name="Raftis F."/>
            <person name="Sallet E."/>
            <person name="Schiex T."/>
            <person name="Thomas J."/>
            <person name="Vandecasteele C."/>
            <person name="Vares D."/>
            <person name="Vear F."/>
            <person name="Vautrin S."/>
            <person name="Crespi M."/>
            <person name="Mangin B."/>
            <person name="Burke J.M."/>
            <person name="Salse J."/>
            <person name="Munos S."/>
            <person name="Vincourt P."/>
            <person name="Rieseberg L.H."/>
            <person name="Langlade N.B."/>
        </authorList>
    </citation>
    <scope>NUCLEOTIDE SEQUENCE</scope>
    <source>
        <tissue evidence="1">Leaves</tissue>
    </source>
</reference>
<accession>A0A9K3NT13</accession>
<dbReference type="AlphaFoldDB" id="A0A9K3NT13"/>
<dbReference type="Proteomes" id="UP000215914">
    <property type="component" value="Unassembled WGS sequence"/>
</dbReference>
<dbReference type="EMBL" id="MNCJ02000319">
    <property type="protein sequence ID" value="KAF5811774.1"/>
    <property type="molecule type" value="Genomic_DNA"/>
</dbReference>
<comment type="caution">
    <text evidence="1">The sequence shown here is derived from an EMBL/GenBank/DDBJ whole genome shotgun (WGS) entry which is preliminary data.</text>
</comment>
<evidence type="ECO:0000313" key="2">
    <source>
        <dbReference type="Proteomes" id="UP000215914"/>
    </source>
</evidence>
<gene>
    <name evidence="1" type="ORF">HanXRQr2_Chr04g0185351</name>
</gene>
<keyword evidence="2" id="KW-1185">Reference proteome</keyword>
<protein>
    <submittedName>
        <fullName evidence="1">Uncharacterized protein</fullName>
    </submittedName>
</protein>
<evidence type="ECO:0000313" key="1">
    <source>
        <dbReference type="EMBL" id="KAF5811774.1"/>
    </source>
</evidence>
<dbReference type="Gramene" id="mRNA:HanXRQr2_Chr04g0185351">
    <property type="protein sequence ID" value="mRNA:HanXRQr2_Chr04g0185351"/>
    <property type="gene ID" value="HanXRQr2_Chr04g0185351"/>
</dbReference>
<organism evidence="1 2">
    <name type="scientific">Helianthus annuus</name>
    <name type="common">Common sunflower</name>
    <dbReference type="NCBI Taxonomy" id="4232"/>
    <lineage>
        <taxon>Eukaryota</taxon>
        <taxon>Viridiplantae</taxon>
        <taxon>Streptophyta</taxon>
        <taxon>Embryophyta</taxon>
        <taxon>Tracheophyta</taxon>
        <taxon>Spermatophyta</taxon>
        <taxon>Magnoliopsida</taxon>
        <taxon>eudicotyledons</taxon>
        <taxon>Gunneridae</taxon>
        <taxon>Pentapetalae</taxon>
        <taxon>asterids</taxon>
        <taxon>campanulids</taxon>
        <taxon>Asterales</taxon>
        <taxon>Asteraceae</taxon>
        <taxon>Asteroideae</taxon>
        <taxon>Heliantheae alliance</taxon>
        <taxon>Heliantheae</taxon>
        <taxon>Helianthus</taxon>
    </lineage>
</organism>
<name>A0A9K3NT13_HELAN</name>
<sequence length="93" mass="11097">MRLFVFHTLSEIIDIIRSRKTPTPKTYRQWDEYARSFYLKMCTCFGVDYQHLEATPPQQETHPVPKGKSYMDRLAEVLLHIKIDNHIINLFIT</sequence>
<reference evidence="1" key="2">
    <citation type="submission" date="2020-06" db="EMBL/GenBank/DDBJ databases">
        <title>Helianthus annuus Genome sequencing and assembly Release 2.</title>
        <authorList>
            <person name="Gouzy J."/>
            <person name="Langlade N."/>
            <person name="Munos S."/>
        </authorList>
    </citation>
    <scope>NUCLEOTIDE SEQUENCE</scope>
    <source>
        <tissue evidence="1">Leaves</tissue>
    </source>
</reference>
<proteinExistence type="predicted"/>